<comment type="caution">
    <text evidence="2">The sequence shown here is derived from an EMBL/GenBank/DDBJ whole genome shotgun (WGS) entry which is preliminary data.</text>
</comment>
<feature type="region of interest" description="Disordered" evidence="1">
    <location>
        <begin position="1"/>
        <end position="21"/>
    </location>
</feature>
<name>X0RYX1_9ZZZZ</name>
<evidence type="ECO:0000256" key="1">
    <source>
        <dbReference type="SAM" id="MobiDB-lite"/>
    </source>
</evidence>
<protein>
    <submittedName>
        <fullName evidence="2">Uncharacterized protein</fullName>
    </submittedName>
</protein>
<sequence length="230" mass="25315">MTTLHQPDRPVGDSGGGDNGTVDLFRRIESGAVDPTCVSTADRRQLVGFLMGNGYSTADMSQILRVADRTIERDKKAIRESNAITRDPKLVGQMVGRLVGEAELSTQRIRKAARDKEVAPATRIDGEHRCFQIISDLVRALQRLGYLPTPAQKVEADLTHHVGEVPDFPTIRSEVRRLKQICQQSDDDSPEAIRTLRLLEDQIERADLAAQVDEASSAISEKGVTNDGTE</sequence>
<dbReference type="AlphaFoldDB" id="X0RYX1"/>
<proteinExistence type="predicted"/>
<reference evidence="2" key="1">
    <citation type="journal article" date="2014" name="Front. Microbiol.">
        <title>High frequency of phylogenetically diverse reductive dehalogenase-homologous genes in deep subseafloor sedimentary metagenomes.</title>
        <authorList>
            <person name="Kawai M."/>
            <person name="Futagami T."/>
            <person name="Toyoda A."/>
            <person name="Takaki Y."/>
            <person name="Nishi S."/>
            <person name="Hori S."/>
            <person name="Arai W."/>
            <person name="Tsubouchi T."/>
            <person name="Morono Y."/>
            <person name="Uchiyama I."/>
            <person name="Ito T."/>
            <person name="Fujiyama A."/>
            <person name="Inagaki F."/>
            <person name="Takami H."/>
        </authorList>
    </citation>
    <scope>NUCLEOTIDE SEQUENCE</scope>
    <source>
        <strain evidence="2">Expedition CK06-06</strain>
    </source>
</reference>
<dbReference type="EMBL" id="BARS01008102">
    <property type="protein sequence ID" value="GAF74014.1"/>
    <property type="molecule type" value="Genomic_DNA"/>
</dbReference>
<organism evidence="2">
    <name type="scientific">marine sediment metagenome</name>
    <dbReference type="NCBI Taxonomy" id="412755"/>
    <lineage>
        <taxon>unclassified sequences</taxon>
        <taxon>metagenomes</taxon>
        <taxon>ecological metagenomes</taxon>
    </lineage>
</organism>
<gene>
    <name evidence="2" type="ORF">S01H1_15526</name>
</gene>
<accession>X0RYX1</accession>
<feature type="compositionally biased region" description="Basic and acidic residues" evidence="1">
    <location>
        <begin position="1"/>
        <end position="11"/>
    </location>
</feature>
<evidence type="ECO:0000313" key="2">
    <source>
        <dbReference type="EMBL" id="GAF74014.1"/>
    </source>
</evidence>